<dbReference type="SUPFAM" id="SSF52540">
    <property type="entry name" value="P-loop containing nucleoside triphosphate hydrolases"/>
    <property type="match status" value="1"/>
</dbReference>
<sequence>MPEDRSRSDRRLTRGARVGRRTVHGGHGRRGIPGAELLRHALDSTRDCGPPPRLLASAAPGRRPSETPRMSTTEEKAPVVRRGPARAPRLRLVYSGDVLVPPSTFVVSHGETPIGRDVPAGVRLAQDGRASRLHATLHRGALGMLRIVDEKSRNGTYVNGRRVEEASLADGDVLSVGDSHFVVRLEPEDLGDAPVPALVGTAPCMRALRRAIHEVAPTRATVSILGESGCGKEVVARALHDLGRPQGPFVAVNCSAIPETLAESQLFGHVAGAFTGAVARPGLFRAAHGGTLFLDEIGDLPPALQPKLLRAIEDHAVLPVGATSPIACDVRIVAATNRDLRAAVEGGAFRGDLFARISTFLLEIPPLRARREDILELLLHALGAPRRRLSSALAEALLLHPWPFNVREVLALAAQLRIRGGSADVLDLDLVEGRLTPAPAATGDTDEDDEREEAAAEKEPPPGRVELEALLQKHRGVVADVARVMRRSRKQVYRWITEHGVDVRRFRG</sequence>
<evidence type="ECO:0000259" key="4">
    <source>
        <dbReference type="PROSITE" id="PS50006"/>
    </source>
</evidence>
<feature type="region of interest" description="Disordered" evidence="3">
    <location>
        <begin position="436"/>
        <end position="463"/>
    </location>
</feature>
<dbReference type="CDD" id="cd00009">
    <property type="entry name" value="AAA"/>
    <property type="match status" value="1"/>
</dbReference>
<dbReference type="AlphaFoldDB" id="A0A6N7Q176"/>
<dbReference type="FunFam" id="3.40.50.300:FF:000006">
    <property type="entry name" value="DNA-binding transcriptional regulator NtrC"/>
    <property type="match status" value="1"/>
</dbReference>
<dbReference type="PROSITE" id="PS50006">
    <property type="entry name" value="FHA_DOMAIN"/>
    <property type="match status" value="1"/>
</dbReference>
<feature type="region of interest" description="Disordered" evidence="3">
    <location>
        <begin position="1"/>
        <end position="83"/>
    </location>
</feature>
<keyword evidence="7" id="KW-1185">Reference proteome</keyword>
<dbReference type="PROSITE" id="PS00676">
    <property type="entry name" value="SIGMA54_INTERACT_2"/>
    <property type="match status" value="1"/>
</dbReference>
<accession>A0A6N7Q176</accession>
<dbReference type="CDD" id="cd00060">
    <property type="entry name" value="FHA"/>
    <property type="match status" value="1"/>
</dbReference>
<comment type="caution">
    <text evidence="6">The sequence shown here is derived from an EMBL/GenBank/DDBJ whole genome shotgun (WGS) entry which is preliminary data.</text>
</comment>
<dbReference type="GO" id="GO:0005524">
    <property type="term" value="F:ATP binding"/>
    <property type="evidence" value="ECO:0007669"/>
    <property type="project" value="UniProtKB-KW"/>
</dbReference>
<dbReference type="InterPro" id="IPR003593">
    <property type="entry name" value="AAA+_ATPase"/>
</dbReference>
<dbReference type="OrthoDB" id="9814761at2"/>
<keyword evidence="1" id="KW-0547">Nucleotide-binding</keyword>
<dbReference type="InterPro" id="IPR000253">
    <property type="entry name" value="FHA_dom"/>
</dbReference>
<dbReference type="GO" id="GO:0006355">
    <property type="term" value="P:regulation of DNA-templated transcription"/>
    <property type="evidence" value="ECO:0007669"/>
    <property type="project" value="InterPro"/>
</dbReference>
<reference evidence="6 7" key="1">
    <citation type="submission" date="2019-10" db="EMBL/GenBank/DDBJ databases">
        <title>A soil myxobacterium in the family Polyangiaceae.</title>
        <authorList>
            <person name="Li Y."/>
            <person name="Wang J."/>
        </authorList>
    </citation>
    <scope>NUCLEOTIDE SEQUENCE [LARGE SCALE GENOMIC DNA]</scope>
    <source>
        <strain evidence="6 7">DSM 14734</strain>
    </source>
</reference>
<keyword evidence="2" id="KW-0067">ATP-binding</keyword>
<feature type="compositionally biased region" description="Basic and acidic residues" evidence="3">
    <location>
        <begin position="1"/>
        <end position="12"/>
    </location>
</feature>
<gene>
    <name evidence="6" type="ORF">GF068_22775</name>
</gene>
<dbReference type="SMART" id="SM00240">
    <property type="entry name" value="FHA"/>
    <property type="match status" value="1"/>
</dbReference>
<dbReference type="EMBL" id="WJIE01000006">
    <property type="protein sequence ID" value="MRG94721.1"/>
    <property type="molecule type" value="Genomic_DNA"/>
</dbReference>
<evidence type="ECO:0000313" key="6">
    <source>
        <dbReference type="EMBL" id="MRG94721.1"/>
    </source>
</evidence>
<name>A0A6N7Q176_9BACT</name>
<dbReference type="Gene3D" id="2.60.200.20">
    <property type="match status" value="1"/>
</dbReference>
<dbReference type="InterPro" id="IPR025943">
    <property type="entry name" value="Sigma_54_int_dom_ATP-bd_2"/>
</dbReference>
<dbReference type="Pfam" id="PF00498">
    <property type="entry name" value="FHA"/>
    <property type="match status" value="1"/>
</dbReference>
<proteinExistence type="predicted"/>
<dbReference type="InterPro" id="IPR008984">
    <property type="entry name" value="SMAD_FHA_dom_sf"/>
</dbReference>
<dbReference type="InterPro" id="IPR027417">
    <property type="entry name" value="P-loop_NTPase"/>
</dbReference>
<dbReference type="InterPro" id="IPR002078">
    <property type="entry name" value="Sigma_54_int"/>
</dbReference>
<feature type="compositionally biased region" description="Basic residues" evidence="3">
    <location>
        <begin position="13"/>
        <end position="30"/>
    </location>
</feature>
<evidence type="ECO:0000256" key="1">
    <source>
        <dbReference type="ARBA" id="ARBA00022741"/>
    </source>
</evidence>
<feature type="compositionally biased region" description="Basic and acidic residues" evidence="3">
    <location>
        <begin position="37"/>
        <end position="46"/>
    </location>
</feature>
<dbReference type="Proteomes" id="UP000440224">
    <property type="component" value="Unassembled WGS sequence"/>
</dbReference>
<protein>
    <submittedName>
        <fullName evidence="6">FHA domain-containing protein</fullName>
    </submittedName>
</protein>
<evidence type="ECO:0000313" key="7">
    <source>
        <dbReference type="Proteomes" id="UP000440224"/>
    </source>
</evidence>
<organism evidence="6 7">
    <name type="scientific">Polyangium spumosum</name>
    <dbReference type="NCBI Taxonomy" id="889282"/>
    <lineage>
        <taxon>Bacteria</taxon>
        <taxon>Pseudomonadati</taxon>
        <taxon>Myxococcota</taxon>
        <taxon>Polyangia</taxon>
        <taxon>Polyangiales</taxon>
        <taxon>Polyangiaceae</taxon>
        <taxon>Polyangium</taxon>
    </lineage>
</organism>
<dbReference type="Gene3D" id="1.10.8.60">
    <property type="match status" value="1"/>
</dbReference>
<dbReference type="SUPFAM" id="SSF49879">
    <property type="entry name" value="SMAD/FHA domain"/>
    <property type="match status" value="1"/>
</dbReference>
<feature type="compositionally biased region" description="Basic and acidic residues" evidence="3">
    <location>
        <begin position="453"/>
        <end position="463"/>
    </location>
</feature>
<feature type="domain" description="Sigma-54 factor interaction" evidence="5">
    <location>
        <begin position="198"/>
        <end position="418"/>
    </location>
</feature>
<evidence type="ECO:0000256" key="3">
    <source>
        <dbReference type="SAM" id="MobiDB-lite"/>
    </source>
</evidence>
<feature type="domain" description="FHA" evidence="4">
    <location>
        <begin position="112"/>
        <end position="163"/>
    </location>
</feature>
<evidence type="ECO:0000256" key="2">
    <source>
        <dbReference type="ARBA" id="ARBA00022840"/>
    </source>
</evidence>
<dbReference type="PANTHER" id="PTHR32071">
    <property type="entry name" value="TRANSCRIPTIONAL REGULATORY PROTEIN"/>
    <property type="match status" value="1"/>
</dbReference>
<evidence type="ECO:0000259" key="5">
    <source>
        <dbReference type="PROSITE" id="PS50045"/>
    </source>
</evidence>
<dbReference type="Gene3D" id="3.40.50.300">
    <property type="entry name" value="P-loop containing nucleotide triphosphate hydrolases"/>
    <property type="match status" value="1"/>
</dbReference>
<dbReference type="PROSITE" id="PS50045">
    <property type="entry name" value="SIGMA54_INTERACT_4"/>
    <property type="match status" value="1"/>
</dbReference>
<dbReference type="SMART" id="SM00382">
    <property type="entry name" value="AAA"/>
    <property type="match status" value="1"/>
</dbReference>
<dbReference type="PANTHER" id="PTHR32071:SF100">
    <property type="entry name" value="RESPONSE REGULATOR PROTEIN PILR"/>
    <property type="match status" value="1"/>
</dbReference>
<dbReference type="Pfam" id="PF00158">
    <property type="entry name" value="Sigma54_activat"/>
    <property type="match status" value="1"/>
</dbReference>